<dbReference type="GO" id="GO:0005886">
    <property type="term" value="C:plasma membrane"/>
    <property type="evidence" value="ECO:0007669"/>
    <property type="project" value="TreeGrafter"/>
</dbReference>
<dbReference type="GO" id="GO:0090313">
    <property type="term" value="P:regulation of protein targeting to membrane"/>
    <property type="evidence" value="ECO:0007669"/>
    <property type="project" value="TreeGrafter"/>
</dbReference>
<proteinExistence type="predicted"/>
<reference evidence="3 4" key="1">
    <citation type="journal article" date="2017" name="Appl. Environ. Microbiol.">
        <title>Parallel evolution of two clades of a major Atlantic endemic Vibrio parahaemolyticus pathogen lineage by independent acquisition of related pathogenicity islands.</title>
        <authorList>
            <person name="Xu F."/>
            <person name="Gonzalez-Escalona N."/>
            <person name="Drees K.P."/>
            <person name="Sebra R.P."/>
            <person name="Cooper V.S."/>
            <person name="Jones S.H."/>
            <person name="Whistler C.A."/>
        </authorList>
    </citation>
    <scope>NUCLEOTIDE SEQUENCE [LARGE SCALE GENOMIC DNA]</scope>
    <source>
        <strain evidence="3 4">MAVP-3</strain>
    </source>
</reference>
<dbReference type="Pfam" id="PF05170">
    <property type="entry name" value="AsmA"/>
    <property type="match status" value="1"/>
</dbReference>
<evidence type="ECO:0000313" key="4">
    <source>
        <dbReference type="Proteomes" id="UP000214596"/>
    </source>
</evidence>
<dbReference type="RefSeq" id="WP_005478652.1">
    <property type="nucleotide sequence ID" value="NZ_CANUHY010000003.1"/>
</dbReference>
<dbReference type="InterPro" id="IPR052894">
    <property type="entry name" value="AsmA-related"/>
</dbReference>
<comment type="caution">
    <text evidence="3">The sequence shown here is derived from an EMBL/GenBank/DDBJ whole genome shotgun (WGS) entry which is preliminary data.</text>
</comment>
<evidence type="ECO:0000313" key="3">
    <source>
        <dbReference type="EMBL" id="OXE33836.1"/>
    </source>
</evidence>
<evidence type="ECO:0000259" key="2">
    <source>
        <dbReference type="Pfam" id="PF05170"/>
    </source>
</evidence>
<evidence type="ECO:0000256" key="1">
    <source>
        <dbReference type="SAM" id="MobiDB-lite"/>
    </source>
</evidence>
<feature type="region of interest" description="Disordered" evidence="1">
    <location>
        <begin position="614"/>
        <end position="684"/>
    </location>
</feature>
<organism evidence="3 4">
    <name type="scientific">Vibrio parahaemolyticus</name>
    <dbReference type="NCBI Taxonomy" id="670"/>
    <lineage>
        <taxon>Bacteria</taxon>
        <taxon>Pseudomonadati</taxon>
        <taxon>Pseudomonadota</taxon>
        <taxon>Gammaproteobacteria</taxon>
        <taxon>Vibrionales</taxon>
        <taxon>Vibrionaceae</taxon>
        <taxon>Vibrio</taxon>
    </lineage>
</organism>
<dbReference type="InterPro" id="IPR007844">
    <property type="entry name" value="AsmA"/>
</dbReference>
<dbReference type="EMBL" id="NIXT01000191">
    <property type="protein sequence ID" value="OXE33836.1"/>
    <property type="molecule type" value="Genomic_DNA"/>
</dbReference>
<dbReference type="OrthoDB" id="5912765at2"/>
<protein>
    <submittedName>
        <fullName evidence="3">AsmA family protein</fullName>
    </submittedName>
</protein>
<feature type="compositionally biased region" description="Acidic residues" evidence="1">
    <location>
        <begin position="655"/>
        <end position="669"/>
    </location>
</feature>
<sequence length="684" mass="76629">MKTARRILILLLVVLIVLPATIIALLTTSYANSTWQWVSPYLGLPIQAERVHYDFPYHLSLQNVRSQDAQLPYIEQVDVWLNPDIRRDGKWIIDSLLIDGVSLKKGIPTQPNLESIQFHQIALKNIDYAGPRFSVTGLSIQIQDPTWLNAQQLWPYGAIQASAEQMYWHGEAIQKVLVDVDYQAQNSTLYGTSFKWRNSQISGQGEQYPQGWSLVNVTIDKLAITNAQRQSLLSKPWQELPFTINHINSLDLLNADIEWGEWHWQNLELSIEDASLPASLWNATAKVSLQADSVRFQEQTAIEPRLNAIFTPENIQLQELSLDWQQGRVQVSGQFKPTHWQLDTASVQGLKWVIQSDDNKDWWKAATSALQEVDIQELDIERSQIIQLAHEPFWQLSGLNVEGKALKLKRQHRFWGVWHGSLDASVVNASYDQVLSSHAAISTQSEQGLWQLSRLFAPLEQGYIEGFGQLDLSTASQPWALNLSADGIPLKLLHPYLPDAFAVDGFSDLNLDLQGLSGDNNMLAYSLTGQVEANLRETTLRSQADKSLKSITFSPIRVHAQRGAVSLKPVTISGNVISGQLSGEFDMANNPLSGLTFQLKDQCGMVIGDLLDGETSRNDCDSPQQPDHLTPNVPTNDAQPKESSFHGIAEANLEQPEEELVEEITEELEPATNEVVAEEELATE</sequence>
<dbReference type="AlphaFoldDB" id="A0A0M2II27"/>
<dbReference type="Proteomes" id="UP000214596">
    <property type="component" value="Unassembled WGS sequence"/>
</dbReference>
<dbReference type="PANTHER" id="PTHR30441">
    <property type="entry name" value="DUF748 DOMAIN-CONTAINING PROTEIN"/>
    <property type="match status" value="1"/>
</dbReference>
<gene>
    <name evidence="3" type="ORF">CA163_05430</name>
</gene>
<feature type="domain" description="AsmA" evidence="2">
    <location>
        <begin position="7"/>
        <end position="537"/>
    </location>
</feature>
<accession>A0A0M2II27</accession>
<dbReference type="OMA" id="IQMSAGS"/>
<feature type="compositionally biased region" description="Polar residues" evidence="1">
    <location>
        <begin position="621"/>
        <end position="638"/>
    </location>
</feature>
<dbReference type="PANTHER" id="PTHR30441:SF8">
    <property type="entry name" value="DUF748 DOMAIN-CONTAINING PROTEIN"/>
    <property type="match status" value="1"/>
</dbReference>
<name>A0A0M2II27_VIBPH</name>
<dbReference type="GeneID" id="1187595"/>